<comment type="subcellular location">
    <subcellularLocation>
        <location evidence="1">Membrane</location>
        <topology evidence="1">Multi-pass membrane protein</topology>
    </subcellularLocation>
</comment>
<feature type="domain" description="GAIN-B" evidence="9">
    <location>
        <begin position="274"/>
        <end position="430"/>
    </location>
</feature>
<feature type="transmembrane region" description="Helical" evidence="7">
    <location>
        <begin position="629"/>
        <end position="651"/>
    </location>
</feature>
<organism evidence="11 12">
    <name type="scientific">Porites evermanni</name>
    <dbReference type="NCBI Taxonomy" id="104178"/>
    <lineage>
        <taxon>Eukaryota</taxon>
        <taxon>Metazoa</taxon>
        <taxon>Cnidaria</taxon>
        <taxon>Anthozoa</taxon>
        <taxon>Hexacorallia</taxon>
        <taxon>Scleractinia</taxon>
        <taxon>Fungiina</taxon>
        <taxon>Poritidae</taxon>
        <taxon>Porites</taxon>
    </lineage>
</organism>
<dbReference type="InterPro" id="IPR057244">
    <property type="entry name" value="GAIN_B"/>
</dbReference>
<evidence type="ECO:0000256" key="6">
    <source>
        <dbReference type="SAM" id="MobiDB-lite"/>
    </source>
</evidence>
<feature type="transmembrane region" description="Helical" evidence="7">
    <location>
        <begin position="1495"/>
        <end position="1517"/>
    </location>
</feature>
<keyword evidence="2 7" id="KW-0812">Transmembrane</keyword>
<feature type="region of interest" description="Disordered" evidence="6">
    <location>
        <begin position="720"/>
        <end position="759"/>
    </location>
</feature>
<feature type="transmembrane region" description="Helical" evidence="7">
    <location>
        <begin position="1380"/>
        <end position="1400"/>
    </location>
</feature>
<evidence type="ECO:0000313" key="12">
    <source>
        <dbReference type="Proteomes" id="UP001159427"/>
    </source>
</evidence>
<feature type="non-terminal residue" evidence="11">
    <location>
        <position position="1"/>
    </location>
</feature>
<feature type="transmembrane region" description="Helical" evidence="7">
    <location>
        <begin position="511"/>
        <end position="532"/>
    </location>
</feature>
<dbReference type="Gene3D" id="2.60.220.50">
    <property type="match status" value="2"/>
</dbReference>
<keyword evidence="4 7" id="KW-0472">Membrane</keyword>
<evidence type="ECO:0000313" key="11">
    <source>
        <dbReference type="EMBL" id="CAH3021203.1"/>
    </source>
</evidence>
<evidence type="ECO:0000259" key="10">
    <source>
        <dbReference type="PROSITE" id="PS50261"/>
    </source>
</evidence>
<feature type="region of interest" description="Disordered" evidence="6">
    <location>
        <begin position="1562"/>
        <end position="1588"/>
    </location>
</feature>
<keyword evidence="3 7" id="KW-1133">Transmembrane helix</keyword>
<dbReference type="InterPro" id="IPR001304">
    <property type="entry name" value="C-type_lectin-like"/>
</dbReference>
<dbReference type="InterPro" id="IPR000832">
    <property type="entry name" value="GPCR_2_secretin-like"/>
</dbReference>
<dbReference type="CDD" id="cd00037">
    <property type="entry name" value="CLECT"/>
    <property type="match status" value="1"/>
</dbReference>
<dbReference type="Pfam" id="PF00002">
    <property type="entry name" value="7tm_2"/>
    <property type="match status" value="2"/>
</dbReference>
<dbReference type="Gene3D" id="3.10.100.10">
    <property type="entry name" value="Mannose-Binding Protein A, subunit A"/>
    <property type="match status" value="1"/>
</dbReference>
<feature type="transmembrane region" description="Helical" evidence="7">
    <location>
        <begin position="657"/>
        <end position="679"/>
    </location>
</feature>
<feature type="compositionally biased region" description="Polar residues" evidence="6">
    <location>
        <begin position="1575"/>
        <end position="1586"/>
    </location>
</feature>
<dbReference type="PANTHER" id="PTHR12011">
    <property type="entry name" value="ADHESION G-PROTEIN COUPLED RECEPTOR"/>
    <property type="match status" value="1"/>
</dbReference>
<dbReference type="InterPro" id="IPR017981">
    <property type="entry name" value="GPCR_2-like_7TM"/>
</dbReference>
<dbReference type="SUPFAM" id="SSF56436">
    <property type="entry name" value="C-type lectin-like"/>
    <property type="match status" value="1"/>
</dbReference>
<evidence type="ECO:0000259" key="9">
    <source>
        <dbReference type="PROSITE" id="PS50221"/>
    </source>
</evidence>
<feature type="domain" description="GAIN-B" evidence="9">
    <location>
        <begin position="1101"/>
        <end position="1262"/>
    </location>
</feature>
<dbReference type="SMART" id="SM00303">
    <property type="entry name" value="GPS"/>
    <property type="match status" value="2"/>
</dbReference>
<feature type="transmembrane region" description="Helical" evidence="7">
    <location>
        <begin position="442"/>
        <end position="465"/>
    </location>
</feature>
<name>A0ABN8LVR5_9CNID</name>
<dbReference type="Pfam" id="PF01825">
    <property type="entry name" value="GPS"/>
    <property type="match status" value="2"/>
</dbReference>
<evidence type="ECO:0000256" key="3">
    <source>
        <dbReference type="ARBA" id="ARBA00022989"/>
    </source>
</evidence>
<dbReference type="EMBL" id="CALNXI010000173">
    <property type="protein sequence ID" value="CAH3021203.1"/>
    <property type="molecule type" value="Genomic_DNA"/>
</dbReference>
<dbReference type="PROSITE" id="PS50041">
    <property type="entry name" value="C_TYPE_LECTIN_2"/>
    <property type="match status" value="1"/>
</dbReference>
<dbReference type="CDD" id="cd15040">
    <property type="entry name" value="7tmB2_Adhesion"/>
    <property type="match status" value="1"/>
</dbReference>
<dbReference type="InterPro" id="IPR046338">
    <property type="entry name" value="GAIN_dom_sf"/>
</dbReference>
<protein>
    <submittedName>
        <fullName evidence="11">Uncharacterized protein</fullName>
    </submittedName>
</protein>
<feature type="transmembrane region" description="Helical" evidence="7">
    <location>
        <begin position="1345"/>
        <end position="1368"/>
    </location>
</feature>
<proteinExistence type="predicted"/>
<evidence type="ECO:0000256" key="1">
    <source>
        <dbReference type="ARBA" id="ARBA00004141"/>
    </source>
</evidence>
<feature type="transmembrane region" description="Helical" evidence="7">
    <location>
        <begin position="1313"/>
        <end position="1333"/>
    </location>
</feature>
<dbReference type="PANTHER" id="PTHR12011:SF347">
    <property type="entry name" value="FI21270P1-RELATED"/>
    <property type="match status" value="1"/>
</dbReference>
<keyword evidence="12" id="KW-1185">Reference proteome</keyword>
<dbReference type="PROSITE" id="PS50221">
    <property type="entry name" value="GAIN_B"/>
    <property type="match status" value="2"/>
</dbReference>
<dbReference type="Gene3D" id="1.20.1070.10">
    <property type="entry name" value="Rhodopsin 7-helix transmembrane proteins"/>
    <property type="match status" value="2"/>
</dbReference>
<evidence type="ECO:0000256" key="2">
    <source>
        <dbReference type="ARBA" id="ARBA00022692"/>
    </source>
</evidence>
<dbReference type="InterPro" id="IPR000203">
    <property type="entry name" value="GPS"/>
</dbReference>
<sequence length="1602" mass="178965">RGSANIVDYQVFEDERNYQEAQSACKQHLAKIRNRDNLKAAQNLSKFNSSRKYWMGLSVNRSKWYWSTSKEKITIRKELSELLDQSKAENFSKTGAFCFMVTNRSKLEIDKCEAQHYYICGEYRGLPTSQKLTTSTASGVESTATFSVTVTPTIKLSPHYTESIVPTKAYSTPSLVSSVLPKITVSQERQIQEYITKIKQLRIFDGNSLQIAANETSVLLSKFHSISNHKINANVLPGLQQLENFIEEYASTHLDTKSIGNSTRIINGKYFVIMVEKIGAGHKSDVTYPSEDNMKVKIIIPAELFKTRETVLVGITYKDIPGLLPGESHVFLDGKRLENAKLWSPVMACSVFPKPPDVLPGNVTILFTDENIKVEDTPNCVFWDFDIKSKFNGSWSSRGCSLVNRSESQVICTCNHLTHFAVLMQIGDDTETSTKHQTALEVITYVGCGLSLFGEVLTVIAYLTLLNFKQEQCQIRLNLVISIAIAQILFLAGIDATSLQKVCIFVAASIHYFYLAGFAWMLMEGIYLYLMVVKVFNTLVKMRVFYAFSWGFPCVVVLLSLVFAHITNEGITSYVYSDFCWVSFSNSLVWTFVAPVLLVCLVNSVILCRVVCEMTKMQSVKDISNMRQGLRACVVLLPLLGLTWVFGILSVTDAGLVFQYIFTIFNSLQGFFIFVIHVLRSNEFRAAYLRKKQKWQTRNSSFPNSRSAGDASSVFSEGHGMSTVQGTTGSPDPLFRRHQVSPMSSDITKTRESCLTPMRRKSSPSWSCYSVPTYQPSSDRCKGNQLNSKCKDVGENGVARITDSASLERVKNIISDSEAYWTRLSWHKNHGYCWFQTDLDCFPQKPSIVKDDYHGNQGWYCFVVKKSSTQLEARKCSEKTLKYICEQDSPVSSETALKESSSFKDSLVTVTSQIPATTLIVTTKTVPDNLEKDQTSTVTPTTTTAITNTVATATTKTTMKAAMKTKTSTRTAAIRTNTTNDTGSLKRTLIADNPFLSRSLMITGRFGITQTLAVTTPSVTIEASGTNSSQPGKETPEDMDAANITSELFKHIISNQSEKKDINILIATQELESFAVDYGKIHYKANGSAIISQKYFAMKIQRVSTNTQGVISFSSSETNFSGGEDNANISIPSAIFLGKDAVVVSILYDGIEQWFSDKEKLEKEDETLTNLRLGRRIISSTVNPTPSGILEENVTISFSYEKKLQDEHNPYCVFWDFTLKSKNNGSWSSVGCRLVKKFNRQVTCTCNHLTNFAVLMQVGENKASEKQISRDHKVALEVITYVGCALSLVGEALTVAAYCLLMSLKQEQIQIRLNLVVAIAIAQITFLAGINATKPKGVCVFVAAMIHYFYTVAFAWMLFEGVYLYMMVVKVFNTVVRMRLFYIISWGLALLVVVLSIVIASTQDSGVHSYVHGDFCWISFTNNLIWTFAAPVLVVCLINSIILGRVVHEILRMQADRTSELERIRQGVKACVVLFPLLGMTWVFGVLSVTDAGLVFQYIFTIVNSLQGLFIFILHVLRNGDVRSAYLRKKQKWKELRSVGTSYTAQPQGSIDMLSTKVIGETDAQEKQETRKRSNPTPRSLSSVGGSTFAVHEQRTMTPIDT</sequence>
<dbReference type="Proteomes" id="UP001159427">
    <property type="component" value="Unassembled WGS sequence"/>
</dbReference>
<dbReference type="InterPro" id="IPR016186">
    <property type="entry name" value="C-type_lectin-like/link_sf"/>
</dbReference>
<feature type="transmembrane region" description="Helical" evidence="7">
    <location>
        <begin position="1468"/>
        <end position="1489"/>
    </location>
</feature>
<dbReference type="InterPro" id="IPR016187">
    <property type="entry name" value="CTDL_fold"/>
</dbReference>
<evidence type="ECO:0000256" key="7">
    <source>
        <dbReference type="SAM" id="Phobius"/>
    </source>
</evidence>
<evidence type="ECO:0000259" key="8">
    <source>
        <dbReference type="PROSITE" id="PS50041"/>
    </source>
</evidence>
<feature type="transmembrane region" description="Helical" evidence="7">
    <location>
        <begin position="1424"/>
        <end position="1447"/>
    </location>
</feature>
<gene>
    <name evidence="11" type="ORF">PEVE_00010364</name>
</gene>
<evidence type="ECO:0000256" key="4">
    <source>
        <dbReference type="ARBA" id="ARBA00023136"/>
    </source>
</evidence>
<comment type="caution">
    <text evidence="11">The sequence shown here is derived from an EMBL/GenBank/DDBJ whole genome shotgun (WGS) entry which is preliminary data.</text>
</comment>
<accession>A0ABN8LVR5</accession>
<feature type="transmembrane region" description="Helical" evidence="7">
    <location>
        <begin position="587"/>
        <end position="608"/>
    </location>
</feature>
<keyword evidence="5" id="KW-1015">Disulfide bond</keyword>
<feature type="transmembrane region" description="Helical" evidence="7">
    <location>
        <begin position="544"/>
        <end position="567"/>
    </location>
</feature>
<evidence type="ECO:0000256" key="5">
    <source>
        <dbReference type="ARBA" id="ARBA00023157"/>
    </source>
</evidence>
<dbReference type="SUPFAM" id="SSF81321">
    <property type="entry name" value="Family A G protein-coupled receptor-like"/>
    <property type="match status" value="2"/>
</dbReference>
<feature type="domain" description="G-protein coupled receptors family 2 profile 2" evidence="10">
    <location>
        <begin position="1276"/>
        <end position="1519"/>
    </location>
</feature>
<reference evidence="11 12" key="1">
    <citation type="submission" date="2022-05" db="EMBL/GenBank/DDBJ databases">
        <authorList>
            <consortium name="Genoscope - CEA"/>
            <person name="William W."/>
        </authorList>
    </citation>
    <scope>NUCLEOTIDE SEQUENCE [LARGE SCALE GENOMIC DNA]</scope>
</reference>
<feature type="domain" description="C-type lectin" evidence="8">
    <location>
        <begin position="9"/>
        <end position="121"/>
    </location>
</feature>
<feature type="transmembrane region" description="Helical" evidence="7">
    <location>
        <begin position="477"/>
        <end position="499"/>
    </location>
</feature>
<dbReference type="PROSITE" id="PS50261">
    <property type="entry name" value="G_PROTEIN_RECEP_F2_4"/>
    <property type="match status" value="2"/>
</dbReference>
<dbReference type="PRINTS" id="PR00249">
    <property type="entry name" value="GPCRSECRETIN"/>
</dbReference>
<feature type="domain" description="G-protein coupled receptors family 2 profile 2" evidence="10">
    <location>
        <begin position="440"/>
        <end position="681"/>
    </location>
</feature>